<sequence>MTHPLYRMACAKLVVRQKTQRIAAFFTIAVDLLERHVFPTGKWSELRIYRSTSAEHARFEWSLGRDRSESNDTFLKWQFANHSRLS</sequence>
<dbReference type="Proteomes" id="UP000317977">
    <property type="component" value="Unassembled WGS sequence"/>
</dbReference>
<protein>
    <submittedName>
        <fullName evidence="1">Uncharacterized protein</fullName>
    </submittedName>
</protein>
<comment type="caution">
    <text evidence="1">The sequence shown here is derived from an EMBL/GenBank/DDBJ whole genome shotgun (WGS) entry which is preliminary data.</text>
</comment>
<gene>
    <name evidence="1" type="ORF">Poly59_26730</name>
</gene>
<accession>A0A5C6F9Q7</accession>
<name>A0A5C6F9Q7_9BACT</name>
<dbReference type="AlphaFoldDB" id="A0A5C6F9Q7"/>
<proteinExistence type="predicted"/>
<evidence type="ECO:0000313" key="1">
    <source>
        <dbReference type="EMBL" id="TWU56369.1"/>
    </source>
</evidence>
<reference evidence="1 2" key="1">
    <citation type="submission" date="2019-02" db="EMBL/GenBank/DDBJ databases">
        <title>Deep-cultivation of Planctomycetes and their phenomic and genomic characterization uncovers novel biology.</title>
        <authorList>
            <person name="Wiegand S."/>
            <person name="Jogler M."/>
            <person name="Boedeker C."/>
            <person name="Pinto D."/>
            <person name="Vollmers J."/>
            <person name="Rivas-Marin E."/>
            <person name="Kohn T."/>
            <person name="Peeters S.H."/>
            <person name="Heuer A."/>
            <person name="Rast P."/>
            <person name="Oberbeckmann S."/>
            <person name="Bunk B."/>
            <person name="Jeske O."/>
            <person name="Meyerdierks A."/>
            <person name="Storesund J.E."/>
            <person name="Kallscheuer N."/>
            <person name="Luecker S."/>
            <person name="Lage O.M."/>
            <person name="Pohl T."/>
            <person name="Merkel B.J."/>
            <person name="Hornburger P."/>
            <person name="Mueller R.-W."/>
            <person name="Bruemmer F."/>
            <person name="Labrenz M."/>
            <person name="Spormann A.M."/>
            <person name="Op Den Camp H."/>
            <person name="Overmann J."/>
            <person name="Amann R."/>
            <person name="Jetten M.S.M."/>
            <person name="Mascher T."/>
            <person name="Medema M.H."/>
            <person name="Devos D.P."/>
            <person name="Kaster A.-K."/>
            <person name="Ovreas L."/>
            <person name="Rohde M."/>
            <person name="Galperin M.Y."/>
            <person name="Jogler C."/>
        </authorList>
    </citation>
    <scope>NUCLEOTIDE SEQUENCE [LARGE SCALE GENOMIC DNA]</scope>
    <source>
        <strain evidence="1 2">Poly59</strain>
    </source>
</reference>
<evidence type="ECO:0000313" key="2">
    <source>
        <dbReference type="Proteomes" id="UP000317977"/>
    </source>
</evidence>
<organism evidence="1 2">
    <name type="scientific">Rubripirellula reticaptiva</name>
    <dbReference type="NCBI Taxonomy" id="2528013"/>
    <lineage>
        <taxon>Bacteria</taxon>
        <taxon>Pseudomonadati</taxon>
        <taxon>Planctomycetota</taxon>
        <taxon>Planctomycetia</taxon>
        <taxon>Pirellulales</taxon>
        <taxon>Pirellulaceae</taxon>
        <taxon>Rubripirellula</taxon>
    </lineage>
</organism>
<keyword evidence="2" id="KW-1185">Reference proteome</keyword>
<dbReference type="EMBL" id="SJPX01000002">
    <property type="protein sequence ID" value="TWU56369.1"/>
    <property type="molecule type" value="Genomic_DNA"/>
</dbReference>